<dbReference type="InterPro" id="IPR004358">
    <property type="entry name" value="Sig_transdc_His_kin-like_C"/>
</dbReference>
<dbReference type="SMART" id="SM00448">
    <property type="entry name" value="REC"/>
    <property type="match status" value="1"/>
</dbReference>
<dbReference type="InterPro" id="IPR036890">
    <property type="entry name" value="HATPase_C_sf"/>
</dbReference>
<dbReference type="PANTHER" id="PTHR43065:SF46">
    <property type="entry name" value="C4-DICARBOXYLATE TRANSPORT SENSOR PROTEIN DCTB"/>
    <property type="match status" value="1"/>
</dbReference>
<keyword evidence="5" id="KW-0547">Nucleotide-binding</keyword>
<evidence type="ECO:0000256" key="3">
    <source>
        <dbReference type="ARBA" id="ARBA00022553"/>
    </source>
</evidence>
<dbReference type="PROSITE" id="PS50110">
    <property type="entry name" value="RESPONSE_REGULATORY"/>
    <property type="match status" value="1"/>
</dbReference>
<evidence type="ECO:0000256" key="9">
    <source>
        <dbReference type="PROSITE-ProRule" id="PRU00169"/>
    </source>
</evidence>
<evidence type="ECO:0000313" key="14">
    <source>
        <dbReference type="Proteomes" id="UP000538666"/>
    </source>
</evidence>
<keyword evidence="4" id="KW-0808">Transferase</keyword>
<sequence>MPTERQLNDTPLRVLLVEDNTEDAFLLTRHLQRAGYDPTLLRVETAEAMRNALEEPAGWDLILADYHLPDFSAPAALALLKSTRHDIPFIMMSGAIDEDTAVSAMRAGAHDYVAKQNLRRLVPAIERELKEAEGRRLKRDAEAALRFSEQRFHRLVEAMPLALLISDAQGRITYANDAVERLLGYTQGQFESGNVTLTSIFGTQGSAFTLTGSDWLRDSSEPFEVECINVRGDKVAVLIGAAELNPEAAPQQRQIAAFLADLTEQKRSQEVLRRTEKLAAAGRLAASIAHEINNPLEAVINCLYLMGHVPLPEPAQHFLSLAQRELDRVVHITTQTLRFYRQSTKPIETDIHELFETVITLYEGRLRSLCIAVDRRYGKIPPIVAYDGEIRQVLSNLVGNAIDAMAQQQHGRVILRTAPGRDWKTDREGVTITLADTGAGMDADTMSRIFEPFFSTKGITGTGLGLWVSLGIINKHHGKVALRSRTGQNGGTVFRVFLPFDSVRVESGEPPLLQASA</sequence>
<evidence type="ECO:0000256" key="5">
    <source>
        <dbReference type="ARBA" id="ARBA00022741"/>
    </source>
</evidence>
<keyword evidence="3 9" id="KW-0597">Phosphoprotein</keyword>
<keyword evidence="14" id="KW-1185">Reference proteome</keyword>
<dbReference type="InterPro" id="IPR000014">
    <property type="entry name" value="PAS"/>
</dbReference>
<accession>A0A841JU87</accession>
<evidence type="ECO:0000256" key="8">
    <source>
        <dbReference type="ARBA" id="ARBA00023012"/>
    </source>
</evidence>
<feature type="domain" description="Histidine kinase" evidence="10">
    <location>
        <begin position="287"/>
        <end position="502"/>
    </location>
</feature>
<evidence type="ECO:0000259" key="11">
    <source>
        <dbReference type="PROSITE" id="PS50110"/>
    </source>
</evidence>
<dbReference type="CDD" id="cd00130">
    <property type="entry name" value="PAS"/>
    <property type="match status" value="1"/>
</dbReference>
<dbReference type="InterPro" id="IPR011006">
    <property type="entry name" value="CheY-like_superfamily"/>
</dbReference>
<evidence type="ECO:0000256" key="2">
    <source>
        <dbReference type="ARBA" id="ARBA00012438"/>
    </source>
</evidence>
<dbReference type="Pfam" id="PF02518">
    <property type="entry name" value="HATPase_c"/>
    <property type="match status" value="1"/>
</dbReference>
<dbReference type="GO" id="GO:0000155">
    <property type="term" value="F:phosphorelay sensor kinase activity"/>
    <property type="evidence" value="ECO:0007669"/>
    <property type="project" value="InterPro"/>
</dbReference>
<feature type="domain" description="PAS" evidence="12">
    <location>
        <begin position="148"/>
        <end position="190"/>
    </location>
</feature>
<dbReference type="SMART" id="SM00091">
    <property type="entry name" value="PAS"/>
    <property type="match status" value="1"/>
</dbReference>
<evidence type="ECO:0000259" key="12">
    <source>
        <dbReference type="PROSITE" id="PS50112"/>
    </source>
</evidence>
<comment type="caution">
    <text evidence="13">The sequence shown here is derived from an EMBL/GenBank/DDBJ whole genome shotgun (WGS) entry which is preliminary data.</text>
</comment>
<feature type="domain" description="Response regulatory" evidence="11">
    <location>
        <begin position="13"/>
        <end position="130"/>
    </location>
</feature>
<organism evidence="13 14">
    <name type="scientific">Silvibacterium bohemicum</name>
    <dbReference type="NCBI Taxonomy" id="1577686"/>
    <lineage>
        <taxon>Bacteria</taxon>
        <taxon>Pseudomonadati</taxon>
        <taxon>Acidobacteriota</taxon>
        <taxon>Terriglobia</taxon>
        <taxon>Terriglobales</taxon>
        <taxon>Acidobacteriaceae</taxon>
        <taxon>Silvibacterium</taxon>
    </lineage>
</organism>
<dbReference type="RefSeq" id="WP_050062214.1">
    <property type="nucleotide sequence ID" value="NZ_JACHEK010000002.1"/>
</dbReference>
<gene>
    <name evidence="13" type="ORF">HNQ77_001263</name>
</gene>
<dbReference type="EC" id="2.7.13.3" evidence="2"/>
<dbReference type="InterPro" id="IPR036097">
    <property type="entry name" value="HisK_dim/P_sf"/>
</dbReference>
<dbReference type="SMART" id="SM00388">
    <property type="entry name" value="HisKA"/>
    <property type="match status" value="1"/>
</dbReference>
<evidence type="ECO:0000256" key="1">
    <source>
        <dbReference type="ARBA" id="ARBA00000085"/>
    </source>
</evidence>
<dbReference type="Gene3D" id="3.30.450.20">
    <property type="entry name" value="PAS domain"/>
    <property type="match status" value="1"/>
</dbReference>
<dbReference type="Gene3D" id="3.30.565.10">
    <property type="entry name" value="Histidine kinase-like ATPase, C-terminal domain"/>
    <property type="match status" value="1"/>
</dbReference>
<dbReference type="CDD" id="cd00156">
    <property type="entry name" value="REC"/>
    <property type="match status" value="1"/>
</dbReference>
<keyword evidence="6" id="KW-0418">Kinase</keyword>
<dbReference type="PROSITE" id="PS50112">
    <property type="entry name" value="PAS"/>
    <property type="match status" value="1"/>
</dbReference>
<dbReference type="PANTHER" id="PTHR43065">
    <property type="entry name" value="SENSOR HISTIDINE KINASE"/>
    <property type="match status" value="1"/>
</dbReference>
<dbReference type="SMART" id="SM00387">
    <property type="entry name" value="HATPase_c"/>
    <property type="match status" value="1"/>
</dbReference>
<dbReference type="SUPFAM" id="SSF55785">
    <property type="entry name" value="PYP-like sensor domain (PAS domain)"/>
    <property type="match status" value="1"/>
</dbReference>
<dbReference type="SUPFAM" id="SSF47384">
    <property type="entry name" value="Homodimeric domain of signal transducing histidine kinase"/>
    <property type="match status" value="1"/>
</dbReference>
<dbReference type="Pfam" id="PF13188">
    <property type="entry name" value="PAS_8"/>
    <property type="match status" value="1"/>
</dbReference>
<proteinExistence type="predicted"/>
<keyword evidence="7" id="KW-0067">ATP-binding</keyword>
<dbReference type="GO" id="GO:0005524">
    <property type="term" value="F:ATP binding"/>
    <property type="evidence" value="ECO:0007669"/>
    <property type="project" value="UniProtKB-KW"/>
</dbReference>
<dbReference type="InterPro" id="IPR003594">
    <property type="entry name" value="HATPase_dom"/>
</dbReference>
<dbReference type="NCBIfam" id="TIGR00229">
    <property type="entry name" value="sensory_box"/>
    <property type="match status" value="1"/>
</dbReference>
<feature type="modified residue" description="4-aspartylphosphate" evidence="9">
    <location>
        <position position="65"/>
    </location>
</feature>
<dbReference type="InterPro" id="IPR035965">
    <property type="entry name" value="PAS-like_dom_sf"/>
</dbReference>
<dbReference type="EMBL" id="JACHEK010000002">
    <property type="protein sequence ID" value="MBB6143319.1"/>
    <property type="molecule type" value="Genomic_DNA"/>
</dbReference>
<dbReference type="CDD" id="cd00082">
    <property type="entry name" value="HisKA"/>
    <property type="match status" value="1"/>
</dbReference>
<dbReference type="SUPFAM" id="SSF52172">
    <property type="entry name" value="CheY-like"/>
    <property type="match status" value="1"/>
</dbReference>
<dbReference type="Proteomes" id="UP000538666">
    <property type="component" value="Unassembled WGS sequence"/>
</dbReference>
<dbReference type="Pfam" id="PF00072">
    <property type="entry name" value="Response_reg"/>
    <property type="match status" value="1"/>
</dbReference>
<evidence type="ECO:0000256" key="6">
    <source>
        <dbReference type="ARBA" id="ARBA00022777"/>
    </source>
</evidence>
<dbReference type="InterPro" id="IPR005467">
    <property type="entry name" value="His_kinase_dom"/>
</dbReference>
<evidence type="ECO:0000259" key="10">
    <source>
        <dbReference type="PROSITE" id="PS50109"/>
    </source>
</evidence>
<dbReference type="Gene3D" id="1.10.287.130">
    <property type="match status" value="1"/>
</dbReference>
<dbReference type="OrthoDB" id="9761263at2"/>
<name>A0A841JU87_9BACT</name>
<evidence type="ECO:0000313" key="13">
    <source>
        <dbReference type="EMBL" id="MBB6143319.1"/>
    </source>
</evidence>
<dbReference type="Gene3D" id="3.40.50.2300">
    <property type="match status" value="1"/>
</dbReference>
<dbReference type="InterPro" id="IPR001789">
    <property type="entry name" value="Sig_transdc_resp-reg_receiver"/>
</dbReference>
<keyword evidence="8" id="KW-0902">Two-component regulatory system</keyword>
<dbReference type="PRINTS" id="PR00344">
    <property type="entry name" value="BCTRLSENSOR"/>
</dbReference>
<dbReference type="PROSITE" id="PS50109">
    <property type="entry name" value="HIS_KIN"/>
    <property type="match status" value="1"/>
</dbReference>
<dbReference type="InterPro" id="IPR003661">
    <property type="entry name" value="HisK_dim/P_dom"/>
</dbReference>
<reference evidence="13 14" key="1">
    <citation type="submission" date="2020-08" db="EMBL/GenBank/DDBJ databases">
        <title>Genomic Encyclopedia of Type Strains, Phase IV (KMG-IV): sequencing the most valuable type-strain genomes for metagenomic binning, comparative biology and taxonomic classification.</title>
        <authorList>
            <person name="Goeker M."/>
        </authorList>
    </citation>
    <scope>NUCLEOTIDE SEQUENCE [LARGE SCALE GENOMIC DNA]</scope>
    <source>
        <strain evidence="13 14">DSM 103733</strain>
    </source>
</reference>
<evidence type="ECO:0000256" key="7">
    <source>
        <dbReference type="ARBA" id="ARBA00022840"/>
    </source>
</evidence>
<dbReference type="SUPFAM" id="SSF55874">
    <property type="entry name" value="ATPase domain of HSP90 chaperone/DNA topoisomerase II/histidine kinase"/>
    <property type="match status" value="1"/>
</dbReference>
<comment type="catalytic activity">
    <reaction evidence="1">
        <text>ATP + protein L-histidine = ADP + protein N-phospho-L-histidine.</text>
        <dbReference type="EC" id="2.7.13.3"/>
    </reaction>
</comment>
<protein>
    <recommendedName>
        <fullName evidence="2">histidine kinase</fullName>
        <ecNumber evidence="2">2.7.13.3</ecNumber>
    </recommendedName>
</protein>
<evidence type="ECO:0000256" key="4">
    <source>
        <dbReference type="ARBA" id="ARBA00022679"/>
    </source>
</evidence>
<dbReference type="AlphaFoldDB" id="A0A841JU87"/>
<dbReference type="Pfam" id="PF00512">
    <property type="entry name" value="HisKA"/>
    <property type="match status" value="1"/>
</dbReference>